<protein>
    <submittedName>
        <fullName evidence="2">Uncharacterized protein</fullName>
    </submittedName>
</protein>
<dbReference type="Proteomes" id="UP000324832">
    <property type="component" value="Unassembled WGS sequence"/>
</dbReference>
<name>A0A5E4QSJ3_9NEOP</name>
<gene>
    <name evidence="2" type="ORF">LSINAPIS_LOCUS10655</name>
</gene>
<evidence type="ECO:0000256" key="1">
    <source>
        <dbReference type="SAM" id="MobiDB-lite"/>
    </source>
</evidence>
<accession>A0A5E4QSJ3</accession>
<sequence>MKYRRCSFRRDKISKKFVILAKPLSIGRVCRHRWNHVWKKTAARFASWSKSPSKLTKRKNVLLMQNLQRCQWDSTDVQTAVLAYHETGTDALTKLQGSVEIATSNCSEENQKRKVSTSCSPPHIYKTKHVNVGPSRFPLAAITVQPMISEAISAQTPGGIHQDITQHRKELAISETVITEIADCPKIEEYTTTRDHVTKATSHLSFVVLQVDCSTEPVILSKPEETSADLANVSDDSQSIGTSNTTDGVNATVIEDDPSFLPSNKISTGTVTLDSIYQDTKPSVVTDTIIPYRRLESKGYSKVITPNGTILSCTGTKITSVSSVNLLAGSVPHKANLKFTEVGTYLETKTVDCFTAPSLYRRLVKDIGLGSVDKIISCDESTSVTDMEKNNNSSIGLSTTNLTEMASINCGSHLSLHSFNAEFQPESRSQQIHAVLETKSQSMFMSQNNFLMDKVEVIEGKEDTIKGRDIGTCCDQEKLNGSPNVTDSGRIGRSCLMSVQMLGNSVTEAGTQDHIITSDAETLTIPKTFVSSSNITSFSTMIKPPLTEMEHEDISSTERCEAFEKPVSPTNSRLMKCTSGKPSPTQMMRRDDAKEISKLSPELTSTLNLASRISVFKSSPTQVMHQDTVNDKLKLAPKVSYSKSSKCVEAMRNPSVVISSNINAVKWMKGCPKDYEKDYQSVINISEMTVSESLQRASLALANSNAIRLSRNFIENNKKAAVNCMTAKPLGVVSTTELSDAYPKNMNDDVFVTNVQATNEEPDYDKTDESGKALEESRTQEHPNFGDATQQNTAQSLASCLSWIVRIKAIAVLTSRHILAQTPCCDNVKGTNECIYVYDHVRCIIHEKRVNKGTQMDSNVIHNSTPKAKQDIRNIGFMTSFPRSSCCHAKRTGGVISKVSSPQVYKALYQITRRNTAKESFHAQKLYRTDCLRDDSVNGSSSTASISCHHDSHVLAKNIDWMKHNYTFRHLLVVMKKKCTKSTQTHTLRHAP</sequence>
<organism evidence="2 3">
    <name type="scientific">Leptidea sinapis</name>
    <dbReference type="NCBI Taxonomy" id="189913"/>
    <lineage>
        <taxon>Eukaryota</taxon>
        <taxon>Metazoa</taxon>
        <taxon>Ecdysozoa</taxon>
        <taxon>Arthropoda</taxon>
        <taxon>Hexapoda</taxon>
        <taxon>Insecta</taxon>
        <taxon>Pterygota</taxon>
        <taxon>Neoptera</taxon>
        <taxon>Endopterygota</taxon>
        <taxon>Lepidoptera</taxon>
        <taxon>Glossata</taxon>
        <taxon>Ditrysia</taxon>
        <taxon>Papilionoidea</taxon>
        <taxon>Pieridae</taxon>
        <taxon>Dismorphiinae</taxon>
        <taxon>Leptidea</taxon>
    </lineage>
</organism>
<feature type="region of interest" description="Disordered" evidence="1">
    <location>
        <begin position="756"/>
        <end position="788"/>
    </location>
</feature>
<evidence type="ECO:0000313" key="2">
    <source>
        <dbReference type="EMBL" id="VVC99887.1"/>
    </source>
</evidence>
<dbReference type="EMBL" id="FZQP02004389">
    <property type="protein sequence ID" value="VVC99887.1"/>
    <property type="molecule type" value="Genomic_DNA"/>
</dbReference>
<keyword evidence="3" id="KW-1185">Reference proteome</keyword>
<proteinExistence type="predicted"/>
<dbReference type="AlphaFoldDB" id="A0A5E4QSJ3"/>
<feature type="compositionally biased region" description="Basic and acidic residues" evidence="1">
    <location>
        <begin position="764"/>
        <end position="781"/>
    </location>
</feature>
<reference evidence="2 3" key="1">
    <citation type="submission" date="2017-07" db="EMBL/GenBank/DDBJ databases">
        <authorList>
            <person name="Talla V."/>
            <person name="Backstrom N."/>
        </authorList>
    </citation>
    <scope>NUCLEOTIDE SEQUENCE [LARGE SCALE GENOMIC DNA]</scope>
</reference>
<evidence type="ECO:0000313" key="3">
    <source>
        <dbReference type="Proteomes" id="UP000324832"/>
    </source>
</evidence>